<gene>
    <name evidence="5" type="ORF">QNI16_04675</name>
</gene>
<dbReference type="InterPro" id="IPR011249">
    <property type="entry name" value="Metalloenz_LuxS/M16"/>
</dbReference>
<dbReference type="PANTHER" id="PTHR11851:SF49">
    <property type="entry name" value="MITOCHONDRIAL-PROCESSING PEPTIDASE SUBUNIT ALPHA"/>
    <property type="match status" value="1"/>
</dbReference>
<evidence type="ECO:0000256" key="2">
    <source>
        <dbReference type="SAM" id="MobiDB-lite"/>
    </source>
</evidence>
<feature type="domain" description="Peptidase M16 C-terminal" evidence="4">
    <location>
        <begin position="209"/>
        <end position="383"/>
    </location>
</feature>
<protein>
    <submittedName>
        <fullName evidence="5">Pitrilysin family protein</fullName>
    </submittedName>
</protein>
<dbReference type="Pfam" id="PF05193">
    <property type="entry name" value="Peptidase_M16_C"/>
    <property type="match status" value="2"/>
</dbReference>
<name>A0AAE3QN38_9BACT</name>
<dbReference type="InterPro" id="IPR050361">
    <property type="entry name" value="MPP/UQCRC_Complex"/>
</dbReference>
<proteinExistence type="inferred from homology"/>
<dbReference type="Pfam" id="PF00675">
    <property type="entry name" value="Peptidase_M16"/>
    <property type="match status" value="2"/>
</dbReference>
<feature type="compositionally biased region" description="Polar residues" evidence="2">
    <location>
        <begin position="952"/>
        <end position="965"/>
    </location>
</feature>
<feature type="region of interest" description="Disordered" evidence="2">
    <location>
        <begin position="948"/>
        <end position="987"/>
    </location>
</feature>
<dbReference type="Proteomes" id="UP001241110">
    <property type="component" value="Unassembled WGS sequence"/>
</dbReference>
<accession>A0AAE3QN38</accession>
<reference evidence="5" key="1">
    <citation type="submission" date="2023-05" db="EMBL/GenBank/DDBJ databases">
        <authorList>
            <person name="Zhang X."/>
        </authorList>
    </citation>
    <scope>NUCLEOTIDE SEQUENCE</scope>
    <source>
        <strain evidence="5">YF14B1</strain>
    </source>
</reference>
<dbReference type="RefSeq" id="WP_313976224.1">
    <property type="nucleotide sequence ID" value="NZ_JASJOS010000002.1"/>
</dbReference>
<dbReference type="PANTHER" id="PTHR11851">
    <property type="entry name" value="METALLOPROTEASE"/>
    <property type="match status" value="1"/>
</dbReference>
<evidence type="ECO:0000313" key="5">
    <source>
        <dbReference type="EMBL" id="MDJ1479769.1"/>
    </source>
</evidence>
<sequence>MKKRHILAGLFCLLVTTPPIFGQSKLIEKVSKKPGEIVIPYEKYVLPNGLTLVVHEDHSDPIVHVDVTYHVGSAREEIGKSGFAHFFEHMMFQGSDHVADEEHFKVVTESGGTLNGTTNRDRTNYFETLPSNKLETALWLEADRMGFLLDAVTQKKFEIQRATVKNERGQNYDNRPYGLTYEYTSKALYPYGHPYSWLTIGYVEDLDRVNVNDLKNFFLRWYGPNNATVTVGGDVTTKDVVKLVEKYFGSIPRGPEVKNLKLPVPALTQDRYTSYEDNYIKLPMLRMIFPVPARYSSEEASLDCLAEILGQGKNSIFYKNFEKAQKAVQSSAVNSASELSGEFTLTVIPYPTQTLKDMEKTIRESLAEFEKRGVTDDDIARFIAKNESQTINGLNSVAGKVSQLASYQTFKGNPNYIGVELKNYRSVTKESVMQAYSKYIKGKAAVILSAYPKGKADIVAAVDNYTISKEGYKAPDYGYTGLTYKKAKDTFDRGQKPGSGANPIVKVPPVWQKQLNNGLKIIGTQNDEIPTVTLLFNIKGGHQLSANNLSKAGVASLTASMLNEDTEKYTSEEIASELDKLGSFISFGAGEEGTTIYVETLKKNLDKTLALLQEKLYHPKFNQDDFDRLKKQQLESIKVQSTQPQAVANDVYNKTLYGSKHIKAIPVYGTAETVGTITLEDVKDFYKANFSPSVTNLVVVGDINQAEVEPKLAFLNQWEAKEVKLPTLTKAAPIEKTKLFLVDIPKAAQSEIRVGYVTDLTYNPTGDFYKATLMNYPLGGAFNSRVNLNLREDKGWTYGARTSFDSDENGGRFTFSSGVKAAASDSAVAEVMKEITNYSNTGITESELTFLKSSIGQRDALQYETGIQKARFLNRIVQYNLKPSYVEEQSKILAGINQSDINALAKQYVNPAKMNILVVGDKERIKTGLEKLGYEVVELDTKGEVVKPAAESQLSAPAASETSGNPEKESPAPKGKKEKKDKKTTNK</sequence>
<dbReference type="InterPro" id="IPR007863">
    <property type="entry name" value="Peptidase_M16_C"/>
</dbReference>
<comment type="similarity">
    <text evidence="1">Belongs to the peptidase M16 family.</text>
</comment>
<feature type="domain" description="Peptidase M16 C-terminal" evidence="4">
    <location>
        <begin position="676"/>
        <end position="852"/>
    </location>
</feature>
<evidence type="ECO:0000259" key="4">
    <source>
        <dbReference type="Pfam" id="PF05193"/>
    </source>
</evidence>
<dbReference type="SUPFAM" id="SSF63411">
    <property type="entry name" value="LuxS/MPP-like metallohydrolase"/>
    <property type="match status" value="4"/>
</dbReference>
<dbReference type="InterPro" id="IPR011765">
    <property type="entry name" value="Pept_M16_N"/>
</dbReference>
<feature type="domain" description="Peptidase M16 N-terminal" evidence="3">
    <location>
        <begin position="53"/>
        <end position="170"/>
    </location>
</feature>
<evidence type="ECO:0000256" key="1">
    <source>
        <dbReference type="ARBA" id="ARBA00007261"/>
    </source>
</evidence>
<evidence type="ECO:0000313" key="6">
    <source>
        <dbReference type="Proteomes" id="UP001241110"/>
    </source>
</evidence>
<dbReference type="EMBL" id="JASJOS010000002">
    <property type="protein sequence ID" value="MDJ1479769.1"/>
    <property type="molecule type" value="Genomic_DNA"/>
</dbReference>
<evidence type="ECO:0000259" key="3">
    <source>
        <dbReference type="Pfam" id="PF00675"/>
    </source>
</evidence>
<dbReference type="Gene3D" id="3.30.830.10">
    <property type="entry name" value="Metalloenzyme, LuxS/M16 peptidase-like"/>
    <property type="match status" value="4"/>
</dbReference>
<dbReference type="AlphaFoldDB" id="A0AAE3QN38"/>
<comment type="caution">
    <text evidence="5">The sequence shown here is derived from an EMBL/GenBank/DDBJ whole genome shotgun (WGS) entry which is preliminary data.</text>
</comment>
<feature type="domain" description="Peptidase M16 N-terminal" evidence="3">
    <location>
        <begin position="526"/>
        <end position="661"/>
    </location>
</feature>
<organism evidence="5 6">
    <name type="scientific">Xanthocytophaga flava</name>
    <dbReference type="NCBI Taxonomy" id="3048013"/>
    <lineage>
        <taxon>Bacteria</taxon>
        <taxon>Pseudomonadati</taxon>
        <taxon>Bacteroidota</taxon>
        <taxon>Cytophagia</taxon>
        <taxon>Cytophagales</taxon>
        <taxon>Rhodocytophagaceae</taxon>
        <taxon>Xanthocytophaga</taxon>
    </lineage>
</organism>
<dbReference type="GO" id="GO:0046872">
    <property type="term" value="F:metal ion binding"/>
    <property type="evidence" value="ECO:0007669"/>
    <property type="project" value="InterPro"/>
</dbReference>